<organism evidence="1 2">
    <name type="scientific">Heyndrickxia acidicola</name>
    <dbReference type="NCBI Taxonomy" id="209389"/>
    <lineage>
        <taxon>Bacteria</taxon>
        <taxon>Bacillati</taxon>
        <taxon>Bacillota</taxon>
        <taxon>Bacilli</taxon>
        <taxon>Bacillales</taxon>
        <taxon>Bacillaceae</taxon>
        <taxon>Heyndrickxia</taxon>
    </lineage>
</organism>
<protein>
    <submittedName>
        <fullName evidence="1">Uncharacterized protein</fullName>
    </submittedName>
</protein>
<gene>
    <name evidence="1" type="ORF">P4T90_10040</name>
</gene>
<accession>A0ABU6MG78</accession>
<proteinExistence type="predicted"/>
<evidence type="ECO:0000313" key="2">
    <source>
        <dbReference type="Proteomes" id="UP001341444"/>
    </source>
</evidence>
<evidence type="ECO:0000313" key="1">
    <source>
        <dbReference type="EMBL" id="MED1203418.1"/>
    </source>
</evidence>
<dbReference type="Proteomes" id="UP001341444">
    <property type="component" value="Unassembled WGS sequence"/>
</dbReference>
<comment type="caution">
    <text evidence="1">The sequence shown here is derived from an EMBL/GenBank/DDBJ whole genome shotgun (WGS) entry which is preliminary data.</text>
</comment>
<name>A0ABU6MG78_9BACI</name>
<dbReference type="EMBL" id="JARMAB010000012">
    <property type="protein sequence ID" value="MED1203418.1"/>
    <property type="molecule type" value="Genomic_DNA"/>
</dbReference>
<keyword evidence="2" id="KW-1185">Reference proteome</keyword>
<reference evidence="1 2" key="1">
    <citation type="submission" date="2023-03" db="EMBL/GenBank/DDBJ databases">
        <title>Bacillus Genome Sequencing.</title>
        <authorList>
            <person name="Dunlap C."/>
        </authorList>
    </citation>
    <scope>NUCLEOTIDE SEQUENCE [LARGE SCALE GENOMIC DNA]</scope>
    <source>
        <strain evidence="1 2">B-23453</strain>
    </source>
</reference>
<dbReference type="RefSeq" id="WP_157090729.1">
    <property type="nucleotide sequence ID" value="NZ_JARMAB010000012.1"/>
</dbReference>
<sequence length="54" mass="6050">MEKKDVLSQSEDKAPNSVEELFGIEPGMSLQSVNFAVTETPNLNERTYNDTSEE</sequence>